<feature type="region of interest" description="Disordered" evidence="1">
    <location>
        <begin position="1"/>
        <end position="67"/>
    </location>
</feature>
<keyword evidence="3" id="KW-1185">Reference proteome</keyword>
<evidence type="ECO:0000313" key="2">
    <source>
        <dbReference type="EMBL" id="EDN93559.1"/>
    </source>
</evidence>
<gene>
    <name evidence="2" type="ORF">SS1G_09426</name>
</gene>
<feature type="compositionally biased region" description="Basic and acidic residues" evidence="1">
    <location>
        <begin position="53"/>
        <end position="67"/>
    </location>
</feature>
<dbReference type="Proteomes" id="UP000001312">
    <property type="component" value="Unassembled WGS sequence"/>
</dbReference>
<feature type="compositionally biased region" description="Basic and acidic residues" evidence="1">
    <location>
        <begin position="35"/>
        <end position="46"/>
    </location>
</feature>
<dbReference type="InParanoid" id="A7EVR7"/>
<protein>
    <submittedName>
        <fullName evidence="2">Uncharacterized protein</fullName>
    </submittedName>
</protein>
<dbReference type="HOGENOM" id="CLU_2813973_0_0_1"/>
<sequence>MASKKLRTVTDRKGTTEEVTESLPGKGQTLDGETEDKGKGISKYEENDVSEWSSKKEVHLDSDADGM</sequence>
<accession>A7EVR7</accession>
<evidence type="ECO:0000313" key="3">
    <source>
        <dbReference type="Proteomes" id="UP000001312"/>
    </source>
</evidence>
<dbReference type="RefSeq" id="XP_001589704.1">
    <property type="nucleotide sequence ID" value="XM_001589654.1"/>
</dbReference>
<evidence type="ECO:0000256" key="1">
    <source>
        <dbReference type="SAM" id="MobiDB-lite"/>
    </source>
</evidence>
<reference evidence="3" key="1">
    <citation type="journal article" date="2011" name="PLoS Genet.">
        <title>Genomic analysis of the necrotrophic fungal pathogens Sclerotinia sclerotiorum and Botrytis cinerea.</title>
        <authorList>
            <person name="Amselem J."/>
            <person name="Cuomo C.A."/>
            <person name="van Kan J.A."/>
            <person name="Viaud M."/>
            <person name="Benito E.P."/>
            <person name="Couloux A."/>
            <person name="Coutinho P.M."/>
            <person name="de Vries R.P."/>
            <person name="Dyer P.S."/>
            <person name="Fillinger S."/>
            <person name="Fournier E."/>
            <person name="Gout L."/>
            <person name="Hahn M."/>
            <person name="Kohn L."/>
            <person name="Lapalu N."/>
            <person name="Plummer K.M."/>
            <person name="Pradier J.M."/>
            <person name="Quevillon E."/>
            <person name="Sharon A."/>
            <person name="Simon A."/>
            <person name="ten Have A."/>
            <person name="Tudzynski B."/>
            <person name="Tudzynski P."/>
            <person name="Wincker P."/>
            <person name="Andrew M."/>
            <person name="Anthouard V."/>
            <person name="Beever R.E."/>
            <person name="Beffa R."/>
            <person name="Benoit I."/>
            <person name="Bouzid O."/>
            <person name="Brault B."/>
            <person name="Chen Z."/>
            <person name="Choquer M."/>
            <person name="Collemare J."/>
            <person name="Cotton P."/>
            <person name="Danchin E.G."/>
            <person name="Da Silva C."/>
            <person name="Gautier A."/>
            <person name="Giraud C."/>
            <person name="Giraud T."/>
            <person name="Gonzalez C."/>
            <person name="Grossetete S."/>
            <person name="Guldener U."/>
            <person name="Henrissat B."/>
            <person name="Howlett B.J."/>
            <person name="Kodira C."/>
            <person name="Kretschmer M."/>
            <person name="Lappartient A."/>
            <person name="Leroch M."/>
            <person name="Levis C."/>
            <person name="Mauceli E."/>
            <person name="Neuveglise C."/>
            <person name="Oeser B."/>
            <person name="Pearson M."/>
            <person name="Poulain J."/>
            <person name="Poussereau N."/>
            <person name="Quesneville H."/>
            <person name="Rascle C."/>
            <person name="Schumacher J."/>
            <person name="Segurens B."/>
            <person name="Sexton A."/>
            <person name="Silva E."/>
            <person name="Sirven C."/>
            <person name="Soanes D.M."/>
            <person name="Talbot N.J."/>
            <person name="Templeton M."/>
            <person name="Yandava C."/>
            <person name="Yarden O."/>
            <person name="Zeng Q."/>
            <person name="Rollins J.A."/>
            <person name="Lebrun M.H."/>
            <person name="Dickman M."/>
        </authorList>
    </citation>
    <scope>NUCLEOTIDE SEQUENCE [LARGE SCALE GENOMIC DNA]</scope>
    <source>
        <strain evidence="3">ATCC 18683 / 1980 / Ss-1</strain>
    </source>
</reference>
<dbReference type="EMBL" id="CH476633">
    <property type="protein sequence ID" value="EDN93559.1"/>
    <property type="molecule type" value="Genomic_DNA"/>
</dbReference>
<dbReference type="KEGG" id="ssl:SS1G_09426"/>
<name>A7EVR7_SCLS1</name>
<dbReference type="AlphaFoldDB" id="A7EVR7"/>
<proteinExistence type="predicted"/>
<dbReference type="GeneID" id="5485982"/>
<organism evidence="2 3">
    <name type="scientific">Sclerotinia sclerotiorum (strain ATCC 18683 / 1980 / Ss-1)</name>
    <name type="common">White mold</name>
    <name type="synonym">Whetzelinia sclerotiorum</name>
    <dbReference type="NCBI Taxonomy" id="665079"/>
    <lineage>
        <taxon>Eukaryota</taxon>
        <taxon>Fungi</taxon>
        <taxon>Dikarya</taxon>
        <taxon>Ascomycota</taxon>
        <taxon>Pezizomycotina</taxon>
        <taxon>Leotiomycetes</taxon>
        <taxon>Helotiales</taxon>
        <taxon>Sclerotiniaceae</taxon>
        <taxon>Sclerotinia</taxon>
    </lineage>
</organism>